<evidence type="ECO:0000256" key="2">
    <source>
        <dbReference type="ARBA" id="ARBA00023315"/>
    </source>
</evidence>
<protein>
    <submittedName>
        <fullName evidence="4">Ribosomal protein S18 acetylase RimI-like enzyme</fullName>
    </submittedName>
</protein>
<feature type="domain" description="N-acetyltransferase" evidence="3">
    <location>
        <begin position="1"/>
        <end position="152"/>
    </location>
</feature>
<dbReference type="InterPro" id="IPR016181">
    <property type="entry name" value="Acyl_CoA_acyltransferase"/>
</dbReference>
<dbReference type="GO" id="GO:0005840">
    <property type="term" value="C:ribosome"/>
    <property type="evidence" value="ECO:0007669"/>
    <property type="project" value="UniProtKB-KW"/>
</dbReference>
<keyword evidence="2" id="KW-0012">Acyltransferase</keyword>
<dbReference type="EMBL" id="JACHLZ010000001">
    <property type="protein sequence ID" value="MBB5832786.1"/>
    <property type="molecule type" value="Genomic_DNA"/>
</dbReference>
<dbReference type="InterPro" id="IPR000182">
    <property type="entry name" value="GNAT_dom"/>
</dbReference>
<dbReference type="RefSeq" id="WP_246375223.1">
    <property type="nucleotide sequence ID" value="NZ_JACHLZ010000001.1"/>
</dbReference>
<evidence type="ECO:0000259" key="3">
    <source>
        <dbReference type="PROSITE" id="PS51186"/>
    </source>
</evidence>
<keyword evidence="4" id="KW-0687">Ribonucleoprotein</keyword>
<accession>A0A841AD66</accession>
<dbReference type="PROSITE" id="PS51186">
    <property type="entry name" value="GNAT"/>
    <property type="match status" value="1"/>
</dbReference>
<keyword evidence="4" id="KW-0689">Ribosomal protein</keyword>
<comment type="caution">
    <text evidence="4">The sequence shown here is derived from an EMBL/GenBank/DDBJ whole genome shotgun (WGS) entry which is preliminary data.</text>
</comment>
<dbReference type="PANTHER" id="PTHR43877:SF2">
    <property type="entry name" value="AMINOALKYLPHOSPHONATE N-ACETYLTRANSFERASE-RELATED"/>
    <property type="match status" value="1"/>
</dbReference>
<proteinExistence type="predicted"/>
<dbReference type="GO" id="GO:0016747">
    <property type="term" value="F:acyltransferase activity, transferring groups other than amino-acyl groups"/>
    <property type="evidence" value="ECO:0007669"/>
    <property type="project" value="InterPro"/>
</dbReference>
<gene>
    <name evidence="4" type="ORF">HNR70_002599</name>
</gene>
<dbReference type="CDD" id="cd04301">
    <property type="entry name" value="NAT_SF"/>
    <property type="match status" value="1"/>
</dbReference>
<keyword evidence="5" id="KW-1185">Reference proteome</keyword>
<evidence type="ECO:0000256" key="1">
    <source>
        <dbReference type="ARBA" id="ARBA00022679"/>
    </source>
</evidence>
<keyword evidence="1" id="KW-0808">Transferase</keyword>
<dbReference type="Gene3D" id="3.40.630.30">
    <property type="match status" value="1"/>
</dbReference>
<evidence type="ECO:0000313" key="5">
    <source>
        <dbReference type="Proteomes" id="UP000588158"/>
    </source>
</evidence>
<sequence>MPDLTITTLDDTTAQFMADSIPVWASAVPAWRRSMDEGRTTLLVALLDGAPVGVAQLVHGVIPEVCNVGVLAPHRGHGIGSALMREAERRAAPAGGLRLGVGVDNPSARALYERLGLRPTGERTTTTYDYVGAEGATRTATETDEWMEKTLP</sequence>
<dbReference type="PANTHER" id="PTHR43877">
    <property type="entry name" value="AMINOALKYLPHOSPHONATE N-ACETYLTRANSFERASE-RELATED-RELATED"/>
    <property type="match status" value="1"/>
</dbReference>
<name>A0A841AD66_9MICO</name>
<dbReference type="SUPFAM" id="SSF55729">
    <property type="entry name" value="Acyl-CoA N-acyltransferases (Nat)"/>
    <property type="match status" value="1"/>
</dbReference>
<dbReference type="Pfam" id="PF00583">
    <property type="entry name" value="Acetyltransf_1"/>
    <property type="match status" value="1"/>
</dbReference>
<evidence type="ECO:0000313" key="4">
    <source>
        <dbReference type="EMBL" id="MBB5832786.1"/>
    </source>
</evidence>
<dbReference type="AlphaFoldDB" id="A0A841AD66"/>
<dbReference type="InterPro" id="IPR050832">
    <property type="entry name" value="Bact_Acetyltransf"/>
</dbReference>
<dbReference type="Proteomes" id="UP000588158">
    <property type="component" value="Unassembled WGS sequence"/>
</dbReference>
<organism evidence="4 5">
    <name type="scientific">Brachybacterium aquaticum</name>
    <dbReference type="NCBI Taxonomy" id="1432564"/>
    <lineage>
        <taxon>Bacteria</taxon>
        <taxon>Bacillati</taxon>
        <taxon>Actinomycetota</taxon>
        <taxon>Actinomycetes</taxon>
        <taxon>Micrococcales</taxon>
        <taxon>Dermabacteraceae</taxon>
        <taxon>Brachybacterium</taxon>
    </lineage>
</organism>
<reference evidence="4 5" key="1">
    <citation type="submission" date="2020-08" db="EMBL/GenBank/DDBJ databases">
        <title>Sequencing the genomes of 1000 actinobacteria strains.</title>
        <authorList>
            <person name="Klenk H.-P."/>
        </authorList>
    </citation>
    <scope>NUCLEOTIDE SEQUENCE [LARGE SCALE GENOMIC DNA]</scope>
    <source>
        <strain evidence="4 5">DSM 28796</strain>
    </source>
</reference>